<reference evidence="12" key="1">
    <citation type="journal article" date="2012" name="PLoS ONE">
        <title>Gene sets for utilization of primary and secondary nutrition supplies in the distal gut of endangered iberian lynx.</title>
        <authorList>
            <person name="Alcaide M."/>
            <person name="Messina E."/>
            <person name="Richter M."/>
            <person name="Bargiela R."/>
            <person name="Peplies J."/>
            <person name="Huws S.A."/>
            <person name="Newbold C.J."/>
            <person name="Golyshin P.N."/>
            <person name="Simon M.A."/>
            <person name="Lopez G."/>
            <person name="Yakimov M.M."/>
            <person name="Ferrer M."/>
        </authorList>
    </citation>
    <scope>NUCLEOTIDE SEQUENCE</scope>
</reference>
<evidence type="ECO:0000259" key="11">
    <source>
        <dbReference type="PROSITE" id="PS50828"/>
    </source>
</evidence>
<sequence length="402" mass="45678">MAEAILHRFVQNGAYAIITTHYQNLKHYAKECPTVVNGAMLYNRAEMQPLFMLQVGNPGSSFAVEIARKIGIPEDVISYASDLVGKDYIMSDKYLQDIVRDKMYWETKRKNIHKREKQLEETVARYEEEMESFKHEKKEVMAKAKEQAQHLLEESNAKIEKTIRDIREAQAEKERTREARKELKAFSETMNAQDESDDVLERKIAKIKRRQERKKNKSKEEKPNTGNALQALVAAIAQAPAAHKATRNLVVGDFVRIKGQSAVGKIDSISGKSAKVLFGMMYTTISVNRLELTSAPKEDKTTFTATFVSKETRDAMHEKKLHFKPEIDLRGMRTEEALTATAYFIDDAIQCEQAQVRILHGTGSGILRQMIRKYLASVPGVRNFHDEHVQFGGAGITVVELD</sequence>
<evidence type="ECO:0000256" key="5">
    <source>
        <dbReference type="ARBA" id="ARBA00022801"/>
    </source>
</evidence>
<dbReference type="InterPro" id="IPR046893">
    <property type="entry name" value="MSSS"/>
</dbReference>
<dbReference type="GO" id="GO:0004519">
    <property type="term" value="F:endonuclease activity"/>
    <property type="evidence" value="ECO:0007669"/>
    <property type="project" value="UniProtKB-KW"/>
</dbReference>
<dbReference type="GO" id="GO:0030983">
    <property type="term" value="F:mismatched DNA binding"/>
    <property type="evidence" value="ECO:0007669"/>
    <property type="project" value="InterPro"/>
</dbReference>
<evidence type="ECO:0000256" key="9">
    <source>
        <dbReference type="SAM" id="Coils"/>
    </source>
</evidence>
<dbReference type="FunFam" id="3.30.1370.110:FF:000004">
    <property type="entry name" value="Endonuclease MutS2"/>
    <property type="match status" value="1"/>
</dbReference>
<keyword evidence="5" id="KW-0378">Hydrolase</keyword>
<dbReference type="GO" id="GO:0005524">
    <property type="term" value="F:ATP binding"/>
    <property type="evidence" value="ECO:0007669"/>
    <property type="project" value="UniProtKB-KW"/>
</dbReference>
<feature type="coiled-coil region" evidence="9">
    <location>
        <begin position="109"/>
        <end position="189"/>
    </location>
</feature>
<evidence type="ECO:0000256" key="6">
    <source>
        <dbReference type="ARBA" id="ARBA00022840"/>
    </source>
</evidence>
<dbReference type="GO" id="GO:0016787">
    <property type="term" value="F:hydrolase activity"/>
    <property type="evidence" value="ECO:0007669"/>
    <property type="project" value="UniProtKB-KW"/>
</dbReference>
<keyword evidence="4" id="KW-0255">Endonuclease</keyword>
<proteinExistence type="predicted"/>
<dbReference type="GO" id="GO:0019843">
    <property type="term" value="F:rRNA binding"/>
    <property type="evidence" value="ECO:0007669"/>
    <property type="project" value="UniProtKB-KW"/>
</dbReference>
<dbReference type="SMART" id="SM00463">
    <property type="entry name" value="SMR"/>
    <property type="match status" value="1"/>
</dbReference>
<name>J9G923_9ZZZZ</name>
<dbReference type="PANTHER" id="PTHR48466:SF2">
    <property type="entry name" value="OS10G0509000 PROTEIN"/>
    <property type="match status" value="1"/>
</dbReference>
<dbReference type="Gene3D" id="3.30.1370.110">
    <property type="match status" value="1"/>
</dbReference>
<comment type="caution">
    <text evidence="12">The sequence shown here is derived from an EMBL/GenBank/DDBJ whole genome shotgun (WGS) entry which is preliminary data.</text>
</comment>
<keyword evidence="6" id="KW-0067">ATP-binding</keyword>
<keyword evidence="3" id="KW-0547">Nucleotide-binding</keyword>
<feature type="domain" description="Smr" evidence="11">
    <location>
        <begin position="327"/>
        <end position="402"/>
    </location>
</feature>
<keyword evidence="2" id="KW-0699">rRNA-binding</keyword>
<evidence type="ECO:0000313" key="12">
    <source>
        <dbReference type="EMBL" id="EJX03747.1"/>
    </source>
</evidence>
<gene>
    <name evidence="12" type="ORF">EVA_08147</name>
</gene>
<dbReference type="GO" id="GO:0006298">
    <property type="term" value="P:mismatch repair"/>
    <property type="evidence" value="ECO:0007669"/>
    <property type="project" value="InterPro"/>
</dbReference>
<keyword evidence="7" id="KW-0694">RNA-binding</keyword>
<dbReference type="SUPFAM" id="SSF52540">
    <property type="entry name" value="P-loop containing nucleoside triphosphate hydrolases"/>
    <property type="match status" value="1"/>
</dbReference>
<evidence type="ECO:0000256" key="7">
    <source>
        <dbReference type="ARBA" id="ARBA00022884"/>
    </source>
</evidence>
<evidence type="ECO:0000256" key="1">
    <source>
        <dbReference type="ARBA" id="ARBA00022722"/>
    </source>
</evidence>
<dbReference type="InterPro" id="IPR027417">
    <property type="entry name" value="P-loop_NTPase"/>
</dbReference>
<evidence type="ECO:0000256" key="4">
    <source>
        <dbReference type="ARBA" id="ARBA00022759"/>
    </source>
</evidence>
<dbReference type="InterPro" id="IPR000432">
    <property type="entry name" value="DNA_mismatch_repair_MutS_C"/>
</dbReference>
<evidence type="ECO:0000256" key="3">
    <source>
        <dbReference type="ARBA" id="ARBA00022741"/>
    </source>
</evidence>
<protein>
    <submittedName>
        <fullName evidence="12">MutS2 family protein</fullName>
    </submittedName>
</protein>
<dbReference type="Pfam" id="PF01713">
    <property type="entry name" value="Smr"/>
    <property type="match status" value="1"/>
</dbReference>
<dbReference type="Gene3D" id="3.40.50.300">
    <property type="entry name" value="P-loop containing nucleotide triphosphate hydrolases"/>
    <property type="match status" value="1"/>
</dbReference>
<dbReference type="AlphaFoldDB" id="J9G923"/>
<keyword evidence="9" id="KW-0175">Coiled coil</keyword>
<organism evidence="12">
    <name type="scientific">gut metagenome</name>
    <dbReference type="NCBI Taxonomy" id="749906"/>
    <lineage>
        <taxon>unclassified sequences</taxon>
        <taxon>metagenomes</taxon>
        <taxon>organismal metagenomes</taxon>
    </lineage>
</organism>
<dbReference type="InterPro" id="IPR036063">
    <property type="entry name" value="Smr_dom_sf"/>
</dbReference>
<evidence type="ECO:0000256" key="10">
    <source>
        <dbReference type="SAM" id="MobiDB-lite"/>
    </source>
</evidence>
<keyword evidence="8" id="KW-0238">DNA-binding</keyword>
<dbReference type="InterPro" id="IPR045076">
    <property type="entry name" value="MutS"/>
</dbReference>
<keyword evidence="1" id="KW-0540">Nuclease</keyword>
<dbReference type="SUPFAM" id="SSF160443">
    <property type="entry name" value="SMR domain-like"/>
    <property type="match status" value="1"/>
</dbReference>
<accession>J9G923</accession>
<dbReference type="InterPro" id="IPR002625">
    <property type="entry name" value="Smr_dom"/>
</dbReference>
<evidence type="ECO:0000256" key="8">
    <source>
        <dbReference type="ARBA" id="ARBA00023125"/>
    </source>
</evidence>
<dbReference type="PANTHER" id="PTHR48466">
    <property type="entry name" value="OS10G0509000 PROTEIN-RELATED"/>
    <property type="match status" value="1"/>
</dbReference>
<dbReference type="SMART" id="SM00534">
    <property type="entry name" value="MUTSac"/>
    <property type="match status" value="1"/>
</dbReference>
<dbReference type="GO" id="GO:0140664">
    <property type="term" value="F:ATP-dependent DNA damage sensor activity"/>
    <property type="evidence" value="ECO:0007669"/>
    <property type="project" value="InterPro"/>
</dbReference>
<feature type="region of interest" description="Disordered" evidence="10">
    <location>
        <begin position="207"/>
        <end position="226"/>
    </location>
</feature>
<dbReference type="EMBL" id="AMCI01002051">
    <property type="protein sequence ID" value="EJX03747.1"/>
    <property type="molecule type" value="Genomic_DNA"/>
</dbReference>
<dbReference type="Pfam" id="PF20297">
    <property type="entry name" value="MSSS"/>
    <property type="match status" value="1"/>
</dbReference>
<evidence type="ECO:0000256" key="2">
    <source>
        <dbReference type="ARBA" id="ARBA00022730"/>
    </source>
</evidence>
<dbReference type="PROSITE" id="PS50828">
    <property type="entry name" value="SMR"/>
    <property type="match status" value="1"/>
</dbReference>
<feature type="compositionally biased region" description="Basic residues" evidence="10">
    <location>
        <begin position="207"/>
        <end position="217"/>
    </location>
</feature>